<dbReference type="InterPro" id="IPR032466">
    <property type="entry name" value="Metal_Hydrolase"/>
</dbReference>
<gene>
    <name evidence="2" type="ORF">GCM10010255_23440</name>
</gene>
<dbReference type="Pfam" id="PF07969">
    <property type="entry name" value="Amidohydro_3"/>
    <property type="match status" value="1"/>
</dbReference>
<evidence type="ECO:0000259" key="1">
    <source>
        <dbReference type="Pfam" id="PF07969"/>
    </source>
</evidence>
<name>A0ABP5V2B3_9ACTN</name>
<accession>A0ABP5V2B3</accession>
<dbReference type="InterPro" id="IPR011059">
    <property type="entry name" value="Metal-dep_hydrolase_composite"/>
</dbReference>
<dbReference type="SUPFAM" id="SSF51556">
    <property type="entry name" value="Metallo-dependent hydrolases"/>
    <property type="match status" value="1"/>
</dbReference>
<sequence length="154" mass="15788">MTPVSPTSNARADGTDEWSRRLGAGRAGRAWRLRDLRDAGAVVALGSDWPIAHHDARAVLATARTPRGAASSRAGLTGLEALEGCASHAALAAGESDAAGRIAPRFRADLTALGLDPVAAPADEVAEAPVRLTVTGGHVVYRGKVRYGESGTGK</sequence>
<dbReference type="PANTHER" id="PTHR22642:SF2">
    <property type="entry name" value="PROTEIN LONG AFTER FAR-RED 3"/>
    <property type="match status" value="1"/>
</dbReference>
<proteinExistence type="predicted"/>
<dbReference type="PANTHER" id="PTHR22642">
    <property type="entry name" value="IMIDAZOLONEPROPIONASE"/>
    <property type="match status" value="1"/>
</dbReference>
<feature type="domain" description="Amidohydrolase 3" evidence="1">
    <location>
        <begin position="3"/>
        <end position="141"/>
    </location>
</feature>
<evidence type="ECO:0000313" key="2">
    <source>
        <dbReference type="EMBL" id="GAA2392908.1"/>
    </source>
</evidence>
<dbReference type="Gene3D" id="2.30.40.10">
    <property type="entry name" value="Urease, subunit C, domain 1"/>
    <property type="match status" value="1"/>
</dbReference>
<evidence type="ECO:0000313" key="3">
    <source>
        <dbReference type="Proteomes" id="UP001499986"/>
    </source>
</evidence>
<dbReference type="InterPro" id="IPR013108">
    <property type="entry name" value="Amidohydro_3"/>
</dbReference>
<organism evidence="2 3">
    <name type="scientific">Streptomyces coeruleofuscus</name>
    <dbReference type="NCBI Taxonomy" id="66879"/>
    <lineage>
        <taxon>Bacteria</taxon>
        <taxon>Bacillati</taxon>
        <taxon>Actinomycetota</taxon>
        <taxon>Actinomycetes</taxon>
        <taxon>Kitasatosporales</taxon>
        <taxon>Streptomycetaceae</taxon>
        <taxon>Streptomyces</taxon>
    </lineage>
</organism>
<dbReference type="Gene3D" id="3.20.20.140">
    <property type="entry name" value="Metal-dependent hydrolases"/>
    <property type="match status" value="1"/>
</dbReference>
<keyword evidence="3" id="KW-1185">Reference proteome</keyword>
<dbReference type="EMBL" id="BAAASE010000003">
    <property type="protein sequence ID" value="GAA2392908.1"/>
    <property type="molecule type" value="Genomic_DNA"/>
</dbReference>
<comment type="caution">
    <text evidence="2">The sequence shown here is derived from an EMBL/GenBank/DDBJ whole genome shotgun (WGS) entry which is preliminary data.</text>
</comment>
<dbReference type="Proteomes" id="UP001499986">
    <property type="component" value="Unassembled WGS sequence"/>
</dbReference>
<protein>
    <recommendedName>
        <fullName evidence="1">Amidohydrolase 3 domain-containing protein</fullName>
    </recommendedName>
</protein>
<reference evidence="3" key="1">
    <citation type="journal article" date="2019" name="Int. J. Syst. Evol. Microbiol.">
        <title>The Global Catalogue of Microorganisms (GCM) 10K type strain sequencing project: providing services to taxonomists for standard genome sequencing and annotation.</title>
        <authorList>
            <consortium name="The Broad Institute Genomics Platform"/>
            <consortium name="The Broad Institute Genome Sequencing Center for Infectious Disease"/>
            <person name="Wu L."/>
            <person name="Ma J."/>
        </authorList>
    </citation>
    <scope>NUCLEOTIDE SEQUENCE [LARGE SCALE GENOMIC DNA]</scope>
    <source>
        <strain evidence="3">JCM 4358</strain>
    </source>
</reference>